<accession>A0A392VC99</accession>
<evidence type="ECO:0000313" key="1">
    <source>
        <dbReference type="EMBL" id="MCI84849.1"/>
    </source>
</evidence>
<keyword evidence="2" id="KW-1185">Reference proteome</keyword>
<dbReference type="Proteomes" id="UP000265520">
    <property type="component" value="Unassembled WGS sequence"/>
</dbReference>
<sequence>VARYEEACSGVCGIVFDVSESKDRTSETSRDAAFVEHTRVEVE</sequence>
<reference evidence="1 2" key="1">
    <citation type="journal article" date="2018" name="Front. Plant Sci.">
        <title>Red Clover (Trifolium pratense) and Zigzag Clover (T. medium) - A Picture of Genomic Similarities and Differences.</title>
        <authorList>
            <person name="Dluhosova J."/>
            <person name="Istvanek J."/>
            <person name="Nedelnik J."/>
            <person name="Repkova J."/>
        </authorList>
    </citation>
    <scope>NUCLEOTIDE SEQUENCE [LARGE SCALE GENOMIC DNA]</scope>
    <source>
        <strain evidence="2">cv. 10/8</strain>
        <tissue evidence="1">Leaf</tissue>
    </source>
</reference>
<dbReference type="EMBL" id="LXQA011100723">
    <property type="protein sequence ID" value="MCI84849.1"/>
    <property type="molecule type" value="Genomic_DNA"/>
</dbReference>
<protein>
    <submittedName>
        <fullName evidence="1">Uncharacterized protein</fullName>
    </submittedName>
</protein>
<name>A0A392VC99_9FABA</name>
<proteinExistence type="predicted"/>
<comment type="caution">
    <text evidence="1">The sequence shown here is derived from an EMBL/GenBank/DDBJ whole genome shotgun (WGS) entry which is preliminary data.</text>
</comment>
<feature type="non-terminal residue" evidence="1">
    <location>
        <position position="1"/>
    </location>
</feature>
<evidence type="ECO:0000313" key="2">
    <source>
        <dbReference type="Proteomes" id="UP000265520"/>
    </source>
</evidence>
<dbReference type="AlphaFoldDB" id="A0A392VC99"/>
<organism evidence="1 2">
    <name type="scientific">Trifolium medium</name>
    <dbReference type="NCBI Taxonomy" id="97028"/>
    <lineage>
        <taxon>Eukaryota</taxon>
        <taxon>Viridiplantae</taxon>
        <taxon>Streptophyta</taxon>
        <taxon>Embryophyta</taxon>
        <taxon>Tracheophyta</taxon>
        <taxon>Spermatophyta</taxon>
        <taxon>Magnoliopsida</taxon>
        <taxon>eudicotyledons</taxon>
        <taxon>Gunneridae</taxon>
        <taxon>Pentapetalae</taxon>
        <taxon>rosids</taxon>
        <taxon>fabids</taxon>
        <taxon>Fabales</taxon>
        <taxon>Fabaceae</taxon>
        <taxon>Papilionoideae</taxon>
        <taxon>50 kb inversion clade</taxon>
        <taxon>NPAAA clade</taxon>
        <taxon>Hologalegina</taxon>
        <taxon>IRL clade</taxon>
        <taxon>Trifolieae</taxon>
        <taxon>Trifolium</taxon>
    </lineage>
</organism>